<dbReference type="InterPro" id="IPR050228">
    <property type="entry name" value="Carboxylesterase_BioH"/>
</dbReference>
<dbReference type="AlphaFoldDB" id="A0A8J3CB00"/>
<proteinExistence type="predicted"/>
<feature type="domain" description="AB hydrolase-1" evidence="1">
    <location>
        <begin position="53"/>
        <end position="302"/>
    </location>
</feature>
<reference evidence="2" key="1">
    <citation type="journal article" date="2014" name="Int. J. Syst. Evol. Microbiol.">
        <title>Complete genome sequence of Corynebacterium casei LMG S-19264T (=DSM 44701T), isolated from a smear-ripened cheese.</title>
        <authorList>
            <consortium name="US DOE Joint Genome Institute (JGI-PGF)"/>
            <person name="Walter F."/>
            <person name="Albersmeier A."/>
            <person name="Kalinowski J."/>
            <person name="Ruckert C."/>
        </authorList>
    </citation>
    <scope>NUCLEOTIDE SEQUENCE</scope>
    <source>
        <strain evidence="2">CGMCC 4.5737</strain>
    </source>
</reference>
<gene>
    <name evidence="2" type="ORF">GCM10012275_11770</name>
</gene>
<evidence type="ECO:0000313" key="3">
    <source>
        <dbReference type="Proteomes" id="UP000637578"/>
    </source>
</evidence>
<dbReference type="GO" id="GO:0016787">
    <property type="term" value="F:hydrolase activity"/>
    <property type="evidence" value="ECO:0007669"/>
    <property type="project" value="UniProtKB-KW"/>
</dbReference>
<dbReference type="EMBL" id="BMMK01000003">
    <property type="protein sequence ID" value="GGM42432.1"/>
    <property type="molecule type" value="Genomic_DNA"/>
</dbReference>
<name>A0A8J3CB00_9PSEU</name>
<dbReference type="Proteomes" id="UP000637578">
    <property type="component" value="Unassembled WGS sequence"/>
</dbReference>
<evidence type="ECO:0000259" key="1">
    <source>
        <dbReference type="Pfam" id="PF12697"/>
    </source>
</evidence>
<keyword evidence="2" id="KW-0378">Hydrolase</keyword>
<dbReference type="SUPFAM" id="SSF53474">
    <property type="entry name" value="alpha/beta-Hydrolases"/>
    <property type="match status" value="1"/>
</dbReference>
<dbReference type="InterPro" id="IPR000073">
    <property type="entry name" value="AB_hydrolase_1"/>
</dbReference>
<evidence type="ECO:0000313" key="2">
    <source>
        <dbReference type="EMBL" id="GGM42432.1"/>
    </source>
</evidence>
<dbReference type="Gene3D" id="3.40.50.1820">
    <property type="entry name" value="alpha/beta hydrolase"/>
    <property type="match status" value="1"/>
</dbReference>
<accession>A0A8J3CB00</accession>
<comment type="caution">
    <text evidence="2">The sequence shown here is derived from an EMBL/GenBank/DDBJ whole genome shotgun (WGS) entry which is preliminary data.</text>
</comment>
<keyword evidence="3" id="KW-1185">Reference proteome</keyword>
<dbReference type="Pfam" id="PF12697">
    <property type="entry name" value="Abhydrolase_6"/>
    <property type="match status" value="1"/>
</dbReference>
<reference evidence="2" key="2">
    <citation type="submission" date="2020-09" db="EMBL/GenBank/DDBJ databases">
        <authorList>
            <person name="Sun Q."/>
            <person name="Zhou Y."/>
        </authorList>
    </citation>
    <scope>NUCLEOTIDE SEQUENCE</scope>
    <source>
        <strain evidence="2">CGMCC 4.5737</strain>
    </source>
</reference>
<dbReference type="PANTHER" id="PTHR43194:SF2">
    <property type="entry name" value="PEROXISOMAL MEMBRANE PROTEIN LPX1"/>
    <property type="match status" value="1"/>
</dbReference>
<sequence>MSLPSSQISPHRASRVELSGRWGPLAALHRPARATGNEDGTDDGGTNLGAVALLVPGYTGSKEDFAPLLDPLAEAGIEVLAVDLPGQYESAGPADEPAYLPGPLGATLVPLVEALAGGNGLPGRAAFGPRPVILVGHSYGGLVARGAVLAGAPASGLVLLDSGPGQLPDGERRQALELAEPLLRAQGIEAVQRLREAREAAHPRWARLPLELKDFYRRRFLASHPAALLGMAHGLRSEPDRVEALADRLRARGVPCLVACGAEDDAWSVAAQREMAERLGADFAVIPGAAHSPNVENPEGLLATLLPTLRSWLA</sequence>
<dbReference type="InterPro" id="IPR029058">
    <property type="entry name" value="AB_hydrolase_fold"/>
</dbReference>
<dbReference type="PANTHER" id="PTHR43194">
    <property type="entry name" value="HYDROLASE ALPHA/BETA FOLD FAMILY"/>
    <property type="match status" value="1"/>
</dbReference>
<organism evidence="2 3">
    <name type="scientific">Longimycelium tulufanense</name>
    <dbReference type="NCBI Taxonomy" id="907463"/>
    <lineage>
        <taxon>Bacteria</taxon>
        <taxon>Bacillati</taxon>
        <taxon>Actinomycetota</taxon>
        <taxon>Actinomycetes</taxon>
        <taxon>Pseudonocardiales</taxon>
        <taxon>Pseudonocardiaceae</taxon>
        <taxon>Longimycelium</taxon>
    </lineage>
</organism>
<protein>
    <submittedName>
        <fullName evidence="2">Alpha/beta hydrolase</fullName>
    </submittedName>
</protein>
<dbReference type="RefSeq" id="WP_189054680.1">
    <property type="nucleotide sequence ID" value="NZ_BMMK01000003.1"/>
</dbReference>